<dbReference type="EMBL" id="JBHTMX010000025">
    <property type="protein sequence ID" value="MFD1331415.1"/>
    <property type="molecule type" value="Genomic_DNA"/>
</dbReference>
<dbReference type="Pfam" id="PF01494">
    <property type="entry name" value="FAD_binding_3"/>
    <property type="match status" value="1"/>
</dbReference>
<keyword evidence="4" id="KW-0285">Flavoprotein</keyword>
<keyword evidence="10" id="KW-1185">Reference proteome</keyword>
<evidence type="ECO:0000256" key="4">
    <source>
        <dbReference type="ARBA" id="ARBA00022630"/>
    </source>
</evidence>
<dbReference type="GO" id="GO:0004497">
    <property type="term" value="F:monooxygenase activity"/>
    <property type="evidence" value="ECO:0007669"/>
    <property type="project" value="UniProtKB-KW"/>
</dbReference>
<dbReference type="InterPro" id="IPR010971">
    <property type="entry name" value="UbiH/COQ6"/>
</dbReference>
<keyword evidence="6" id="KW-0560">Oxidoreductase</keyword>
<dbReference type="PANTHER" id="PTHR43876:SF7">
    <property type="entry name" value="UBIQUINONE BIOSYNTHESIS MONOOXYGENASE COQ6, MITOCHONDRIAL"/>
    <property type="match status" value="1"/>
</dbReference>
<evidence type="ECO:0000256" key="5">
    <source>
        <dbReference type="ARBA" id="ARBA00022827"/>
    </source>
</evidence>
<accession>A0ABW3Z591</accession>
<name>A0ABW3Z591_9HYPH</name>
<sequence>MTAPDRSAPIHDLAIAGAGAAGLALAVALTAELGPGVRAVVFDPALARDRPRDDGRASMIAADGRRLLERADAWPATAHPVAGLRITDSRLEDALRPTFLELGQDQPADEPFAHMVSDADLRAALSARAEALGVRLDPRAIRSHAASAGGVTLGLDDGGEVRARLLVAADGARSGVRAREKIAVSAFPYDQTALVATLAHEAPHGDVAVQHFLPGGPFAMLPLAGNRSSLVWSERRARAAEMVALDDDAFVAEVAKRAGPDFGALTLAGPRSAFPLRFLIARSFVGRRVALIGDAAHVVHPLAGQGLNLGLRDVSALTRVLGEAARAGEDLGAPATLSAYESARRFEVAGFATAMDGLYRLFTSPLARPLRDVGMGLVDRAPGLKRRIVAAASGL</sequence>
<evidence type="ECO:0000256" key="1">
    <source>
        <dbReference type="ARBA" id="ARBA00001974"/>
    </source>
</evidence>
<evidence type="ECO:0000256" key="6">
    <source>
        <dbReference type="ARBA" id="ARBA00023002"/>
    </source>
</evidence>
<dbReference type="InterPro" id="IPR051205">
    <property type="entry name" value="UbiH/COQ6_monooxygenase"/>
</dbReference>
<dbReference type="InterPro" id="IPR002938">
    <property type="entry name" value="FAD-bd"/>
</dbReference>
<comment type="caution">
    <text evidence="9">The sequence shown here is derived from an EMBL/GenBank/DDBJ whole genome shotgun (WGS) entry which is preliminary data.</text>
</comment>
<keyword evidence="5" id="KW-0274">FAD</keyword>
<gene>
    <name evidence="9" type="ORF">ACFQ4O_05320</name>
</gene>
<dbReference type="Gene3D" id="3.50.50.60">
    <property type="entry name" value="FAD/NAD(P)-binding domain"/>
    <property type="match status" value="2"/>
</dbReference>
<dbReference type="Proteomes" id="UP001597171">
    <property type="component" value="Unassembled WGS sequence"/>
</dbReference>
<keyword evidence="7 9" id="KW-0503">Monooxygenase</keyword>
<evidence type="ECO:0000256" key="7">
    <source>
        <dbReference type="ARBA" id="ARBA00023033"/>
    </source>
</evidence>
<protein>
    <submittedName>
        <fullName evidence="9">FAD-dependent monooxygenase</fullName>
    </submittedName>
</protein>
<dbReference type="PROSITE" id="PS01304">
    <property type="entry name" value="UBIH"/>
    <property type="match status" value="1"/>
</dbReference>
<dbReference type="RefSeq" id="WP_378774620.1">
    <property type="nucleotide sequence ID" value="NZ_JBHTMX010000025.1"/>
</dbReference>
<dbReference type="PANTHER" id="PTHR43876">
    <property type="entry name" value="UBIQUINONE BIOSYNTHESIS MONOOXYGENASE COQ6, MITOCHONDRIAL"/>
    <property type="match status" value="1"/>
</dbReference>
<evidence type="ECO:0000256" key="2">
    <source>
        <dbReference type="ARBA" id="ARBA00004749"/>
    </source>
</evidence>
<comment type="cofactor">
    <cofactor evidence="1">
        <name>FAD</name>
        <dbReference type="ChEBI" id="CHEBI:57692"/>
    </cofactor>
</comment>
<reference evidence="10" key="1">
    <citation type="journal article" date="2019" name="Int. J. Syst. Evol. Microbiol.">
        <title>The Global Catalogue of Microorganisms (GCM) 10K type strain sequencing project: providing services to taxonomists for standard genome sequencing and annotation.</title>
        <authorList>
            <consortium name="The Broad Institute Genomics Platform"/>
            <consortium name="The Broad Institute Genome Sequencing Center for Infectious Disease"/>
            <person name="Wu L."/>
            <person name="Ma J."/>
        </authorList>
    </citation>
    <scope>NUCLEOTIDE SEQUENCE [LARGE SCALE GENOMIC DNA]</scope>
    <source>
        <strain evidence="10">CCUG 61696</strain>
    </source>
</reference>
<organism evidence="9 10">
    <name type="scientific">Methylopila musalis</name>
    <dbReference type="NCBI Taxonomy" id="1134781"/>
    <lineage>
        <taxon>Bacteria</taxon>
        <taxon>Pseudomonadati</taxon>
        <taxon>Pseudomonadota</taxon>
        <taxon>Alphaproteobacteria</taxon>
        <taxon>Hyphomicrobiales</taxon>
        <taxon>Methylopilaceae</taxon>
        <taxon>Methylopila</taxon>
    </lineage>
</organism>
<evidence type="ECO:0000256" key="3">
    <source>
        <dbReference type="ARBA" id="ARBA00005349"/>
    </source>
</evidence>
<feature type="domain" description="FAD-binding" evidence="8">
    <location>
        <begin position="13"/>
        <end position="345"/>
    </location>
</feature>
<dbReference type="PRINTS" id="PR00420">
    <property type="entry name" value="RNGMNOXGNASE"/>
</dbReference>
<comment type="pathway">
    <text evidence="2">Cofactor biosynthesis; ubiquinone biosynthesis.</text>
</comment>
<dbReference type="InterPro" id="IPR018168">
    <property type="entry name" value="Ubi_Hdrlase_CS"/>
</dbReference>
<evidence type="ECO:0000259" key="8">
    <source>
        <dbReference type="Pfam" id="PF01494"/>
    </source>
</evidence>
<dbReference type="InterPro" id="IPR036188">
    <property type="entry name" value="FAD/NAD-bd_sf"/>
</dbReference>
<dbReference type="SUPFAM" id="SSF51905">
    <property type="entry name" value="FAD/NAD(P)-binding domain"/>
    <property type="match status" value="1"/>
</dbReference>
<evidence type="ECO:0000313" key="9">
    <source>
        <dbReference type="EMBL" id="MFD1331415.1"/>
    </source>
</evidence>
<proteinExistence type="inferred from homology"/>
<dbReference type="NCBIfam" id="TIGR01988">
    <property type="entry name" value="Ubi-OHases"/>
    <property type="match status" value="1"/>
</dbReference>
<comment type="similarity">
    <text evidence="3">Belongs to the UbiH/COQ6 family.</text>
</comment>
<evidence type="ECO:0000313" key="10">
    <source>
        <dbReference type="Proteomes" id="UP001597171"/>
    </source>
</evidence>